<dbReference type="Proteomes" id="UP000235392">
    <property type="component" value="Unassembled WGS sequence"/>
</dbReference>
<accession>A0A2N5S261</accession>
<comment type="caution">
    <text evidence="1">The sequence shown here is derived from an EMBL/GenBank/DDBJ whole genome shotgun (WGS) entry which is preliminary data.</text>
</comment>
<organism evidence="1 2">
    <name type="scientific">Puccinia coronata f. sp. avenae</name>
    <dbReference type="NCBI Taxonomy" id="200324"/>
    <lineage>
        <taxon>Eukaryota</taxon>
        <taxon>Fungi</taxon>
        <taxon>Dikarya</taxon>
        <taxon>Basidiomycota</taxon>
        <taxon>Pucciniomycotina</taxon>
        <taxon>Pucciniomycetes</taxon>
        <taxon>Pucciniales</taxon>
        <taxon>Pucciniaceae</taxon>
        <taxon>Puccinia</taxon>
    </lineage>
</organism>
<dbReference type="EMBL" id="PGCI01001140">
    <property type="protein sequence ID" value="PLW07313.1"/>
    <property type="molecule type" value="Genomic_DNA"/>
</dbReference>
<sequence length="108" mass="12285">MSTPNLLAEKSEMCAALRRPKREDCCWARGQTETSTSYTIQHVSTVTVGSSPAIHIPFQRDDLARRRCRTRRQHVLFSSSSFKGELQIWTGSSHQIENFALTIKLAFD</sequence>
<gene>
    <name evidence="1" type="ORF">PCASD_25133</name>
</gene>
<protein>
    <submittedName>
        <fullName evidence="1">Uncharacterized protein</fullName>
    </submittedName>
</protein>
<dbReference type="AlphaFoldDB" id="A0A2N5S261"/>
<reference evidence="1 2" key="1">
    <citation type="submission" date="2017-11" db="EMBL/GenBank/DDBJ databases">
        <title>De novo assembly and phasing of dikaryotic genomes from two isolates of Puccinia coronata f. sp. avenae, the causal agent of oat crown rust.</title>
        <authorList>
            <person name="Miller M.E."/>
            <person name="Zhang Y."/>
            <person name="Omidvar V."/>
            <person name="Sperschneider J."/>
            <person name="Schwessinger B."/>
            <person name="Raley C."/>
            <person name="Palmer J.M."/>
            <person name="Garnica D."/>
            <person name="Upadhyaya N."/>
            <person name="Rathjen J."/>
            <person name="Taylor J.M."/>
            <person name="Park R.F."/>
            <person name="Dodds P.N."/>
            <person name="Hirsch C.D."/>
            <person name="Kianian S.F."/>
            <person name="Figueroa M."/>
        </authorList>
    </citation>
    <scope>NUCLEOTIDE SEQUENCE [LARGE SCALE GENOMIC DNA]</scope>
    <source>
        <strain evidence="1">12SD80</strain>
    </source>
</reference>
<proteinExistence type="predicted"/>
<evidence type="ECO:0000313" key="1">
    <source>
        <dbReference type="EMBL" id="PLW07313.1"/>
    </source>
</evidence>
<evidence type="ECO:0000313" key="2">
    <source>
        <dbReference type="Proteomes" id="UP000235392"/>
    </source>
</evidence>
<name>A0A2N5S261_9BASI</name>